<dbReference type="AlphaFoldDB" id="A0A225W0L5"/>
<dbReference type="EMBL" id="NBNE01002359">
    <property type="protein sequence ID" value="OWZ10718.1"/>
    <property type="molecule type" value="Genomic_DNA"/>
</dbReference>
<dbReference type="SUPFAM" id="SSF53098">
    <property type="entry name" value="Ribonuclease H-like"/>
    <property type="match status" value="1"/>
</dbReference>
<dbReference type="InterPro" id="IPR050951">
    <property type="entry name" value="Retrovirus_Pol_polyprotein"/>
</dbReference>
<evidence type="ECO:0000313" key="2">
    <source>
        <dbReference type="EMBL" id="OWZ10718.1"/>
    </source>
</evidence>
<reference evidence="3" key="1">
    <citation type="submission" date="2017-03" db="EMBL/GenBank/DDBJ databases">
        <title>Phytopthora megakarya and P. palmivora, two closely related causual agents of cacao black pod achieved similar genome size and gene model numbers by different mechanisms.</title>
        <authorList>
            <person name="Ali S."/>
            <person name="Shao J."/>
            <person name="Larry D.J."/>
            <person name="Kronmiller B."/>
            <person name="Shen D."/>
            <person name="Strem M.D."/>
            <person name="Melnick R.L."/>
            <person name="Guiltinan M.J."/>
            <person name="Tyler B.M."/>
            <person name="Meinhardt L.W."/>
            <person name="Bailey B.A."/>
        </authorList>
    </citation>
    <scope>NUCLEOTIDE SEQUENCE [LARGE SCALE GENOMIC DNA]</scope>
    <source>
        <strain evidence="3">zdho120</strain>
    </source>
</reference>
<dbReference type="PANTHER" id="PTHR37984:SF5">
    <property type="entry name" value="PROTEIN NYNRIN-LIKE"/>
    <property type="match status" value="1"/>
</dbReference>
<proteinExistence type="predicted"/>
<dbReference type="STRING" id="4795.A0A225W0L5"/>
<gene>
    <name evidence="2" type="ORF">PHMEG_00016389</name>
</gene>
<dbReference type="InterPro" id="IPR001584">
    <property type="entry name" value="Integrase_cat-core"/>
</dbReference>
<organism evidence="2 3">
    <name type="scientific">Phytophthora megakarya</name>
    <dbReference type="NCBI Taxonomy" id="4795"/>
    <lineage>
        <taxon>Eukaryota</taxon>
        <taxon>Sar</taxon>
        <taxon>Stramenopiles</taxon>
        <taxon>Oomycota</taxon>
        <taxon>Peronosporomycetes</taxon>
        <taxon>Peronosporales</taxon>
        <taxon>Peronosporaceae</taxon>
        <taxon>Phytophthora</taxon>
    </lineage>
</organism>
<sequence>MCNVGTRLKLTTTFRHQANGVTERLNQTIKNYLRTFSNGPSTDWHSYLAMAVFAYNSRFQLSISMTPFEADLGYLPSTLATIMSPPQSSGAERQRQAFGKTFLKLQSDQGNCRMRKYYDANRPLQIFEVAEEVLLSTGNLAKYHAGITKQKLDARWIGPYAIVYRFGHDYYVIKLPKGVKFHPVFHISYLKPCVRSDDREQKNI</sequence>
<dbReference type="PROSITE" id="PS50994">
    <property type="entry name" value="INTEGRASE"/>
    <property type="match status" value="1"/>
</dbReference>
<dbReference type="OrthoDB" id="127748at2759"/>
<name>A0A225W0L5_9STRA</name>
<dbReference type="Gene3D" id="3.30.420.10">
    <property type="entry name" value="Ribonuclease H-like superfamily/Ribonuclease H"/>
    <property type="match status" value="1"/>
</dbReference>
<keyword evidence="3" id="KW-1185">Reference proteome</keyword>
<dbReference type="Pfam" id="PF24626">
    <property type="entry name" value="SH3_Tf2-1"/>
    <property type="match status" value="1"/>
</dbReference>
<dbReference type="InterPro" id="IPR036397">
    <property type="entry name" value="RNaseH_sf"/>
</dbReference>
<dbReference type="GO" id="GO:0015074">
    <property type="term" value="P:DNA integration"/>
    <property type="evidence" value="ECO:0007669"/>
    <property type="project" value="InterPro"/>
</dbReference>
<protein>
    <submittedName>
        <fullName evidence="2">Retroelement</fullName>
    </submittedName>
</protein>
<dbReference type="InterPro" id="IPR012337">
    <property type="entry name" value="RNaseH-like_sf"/>
</dbReference>
<dbReference type="InterPro" id="IPR056924">
    <property type="entry name" value="SH3_Tf2-1"/>
</dbReference>
<evidence type="ECO:0000259" key="1">
    <source>
        <dbReference type="PROSITE" id="PS50994"/>
    </source>
</evidence>
<dbReference type="PANTHER" id="PTHR37984">
    <property type="entry name" value="PROTEIN CBG26694"/>
    <property type="match status" value="1"/>
</dbReference>
<dbReference type="Proteomes" id="UP000198211">
    <property type="component" value="Unassembled WGS sequence"/>
</dbReference>
<evidence type="ECO:0000313" key="3">
    <source>
        <dbReference type="Proteomes" id="UP000198211"/>
    </source>
</evidence>
<accession>A0A225W0L5</accession>
<comment type="caution">
    <text evidence="2">The sequence shown here is derived from an EMBL/GenBank/DDBJ whole genome shotgun (WGS) entry which is preliminary data.</text>
</comment>
<feature type="domain" description="Integrase catalytic" evidence="1">
    <location>
        <begin position="1"/>
        <end position="75"/>
    </location>
</feature>
<dbReference type="GO" id="GO:0003676">
    <property type="term" value="F:nucleic acid binding"/>
    <property type="evidence" value="ECO:0007669"/>
    <property type="project" value="InterPro"/>
</dbReference>